<evidence type="ECO:0000313" key="5">
    <source>
        <dbReference type="EMBL" id="AAS52679.2"/>
    </source>
</evidence>
<feature type="compositionally biased region" description="Basic residues" evidence="1">
    <location>
        <begin position="2460"/>
        <end position="2473"/>
    </location>
</feature>
<gene>
    <name evidence="5" type="ORF">AGOS_AEL006W</name>
</gene>
<feature type="region of interest" description="Disordered" evidence="1">
    <location>
        <begin position="2460"/>
        <end position="2491"/>
    </location>
</feature>
<proteinExistence type="predicted"/>
<dbReference type="SUPFAM" id="SSF48371">
    <property type="entry name" value="ARM repeat"/>
    <property type="match status" value="4"/>
</dbReference>
<evidence type="ECO:0000313" key="6">
    <source>
        <dbReference type="Proteomes" id="UP000000591"/>
    </source>
</evidence>
<dbReference type="InParanoid" id="Q757M8"/>
<dbReference type="InterPro" id="IPR016024">
    <property type="entry name" value="ARM-type_fold"/>
</dbReference>
<feature type="domain" description="U3 small nucleolar RNA-associated protein 20" evidence="3">
    <location>
        <begin position="1602"/>
        <end position="1818"/>
    </location>
</feature>
<dbReference type="eggNOG" id="KOG1823">
    <property type="taxonomic scope" value="Eukaryota"/>
</dbReference>
<dbReference type="PANTHER" id="PTHR17695:SF11">
    <property type="entry name" value="SMALL SUBUNIT PROCESSOME COMPONENT 20 HOMOLOG"/>
    <property type="match status" value="1"/>
</dbReference>
<dbReference type="EMBL" id="AE016818">
    <property type="protein sequence ID" value="AAS52679.2"/>
    <property type="molecule type" value="Genomic_DNA"/>
</dbReference>
<dbReference type="FunCoup" id="Q757M8">
    <property type="interactions" value="1108"/>
</dbReference>
<evidence type="ECO:0000259" key="3">
    <source>
        <dbReference type="Pfam" id="PF20416"/>
    </source>
</evidence>
<dbReference type="GO" id="GO:0005730">
    <property type="term" value="C:nucleolus"/>
    <property type="evidence" value="ECO:0000318"/>
    <property type="project" value="GO_Central"/>
</dbReference>
<dbReference type="OMA" id="EGLMAMF"/>
<dbReference type="GeneID" id="4621054"/>
<dbReference type="Proteomes" id="UP000000591">
    <property type="component" value="Chromosome V"/>
</dbReference>
<dbReference type="Gene3D" id="1.25.10.10">
    <property type="entry name" value="Leucine-rich Repeat Variant"/>
    <property type="match status" value="3"/>
</dbReference>
<accession>Q757M8</accession>
<dbReference type="Pfam" id="PF23099">
    <property type="entry name" value="UTP20_C"/>
    <property type="match status" value="1"/>
</dbReference>
<reference evidence="5 6" key="1">
    <citation type="journal article" date="2004" name="Science">
        <title>The Ashbya gossypii genome as a tool for mapping the ancient Saccharomyces cerevisiae genome.</title>
        <authorList>
            <person name="Dietrich F.S."/>
            <person name="Voegeli S."/>
            <person name="Brachat S."/>
            <person name="Lerch A."/>
            <person name="Gates K."/>
            <person name="Steiner S."/>
            <person name="Mohr C."/>
            <person name="Pohlmann R."/>
            <person name="Luedi P."/>
            <person name="Choi S."/>
            <person name="Wing R.A."/>
            <person name="Flavier A."/>
            <person name="Gaffney T.D."/>
            <person name="Philippsen P."/>
        </authorList>
    </citation>
    <scope>NUCLEOTIDE SEQUENCE [LARGE SCALE GENOMIC DNA]</scope>
    <source>
        <strain evidence="6">ATCC 10895 / CBS 109.51 / FGSC 9923 / NRRL Y-1056</strain>
    </source>
</reference>
<sequence length="2491" mass="283838">MAKQSTTTKSAKRYRYSSFKDKIDDLKIEPAKNLSKRAHDYVESSHFLSSFEHWKEFNMSADFTEFAQEVVNLVQTLPQILYHDDKIYDILSKHIGKHDDKSLQPLLELLSQFCHDLGPDFLKFYERTLLLLINLLDESIKFENSDVFEWGFNCLAYIFKYLSRQLTQDLIPTFTMLFPLLSHKKEYMSRFAAEALSFLIRKSSPKNLLPFVHNSCKTLNQLENNNLYDGLHSLFSEALKSTSDTLYSKSNAIVSVLLQVALDKDQSLVAVTLFCDIMMDALRHASAENAAPLYQLIIEKLDEFLSQKQEGDDLDKVIKILAVVTFAESGKKVNNWEALSSCLQGALHHPRSESISPETLAFCFSVILRNADLKTVTSLHRTMFEFYMENYPSFFLEFVKTVIDMDKGRFSSFNCSRFIGQFIKSHWKEHQKKIALLLLDLESKPELSSTLNFTIPEEFVTSLTSDLQSLDALAAEDNIFELYWRNIILKRCDTDNTAVIVPNLKTLLEFPKPNDFVKDLIGDLLMGLSLSSQDTLQPICLQIAENFELYRDSTLFIQGYTRVIQSEGLDAHETREQLLHKITDNFILPDRNLRYHSMMLLIKILEKSGQDVPQLFRDLLIIDDIPLTLTNGRDITLRVRKLGADYSITEGTPLLNNGFFKYIFGLLTVRFSPLWDGINEILPNIYGKAQRLVWDLVLHLINALDNPHTLQYIEAPVSEPFAESFWTVSTTRLNDVLQSASDVFNMYVALDTSLIDTFKGRRGSLGYPGMIRNQALKILIALPQLAEQNSRFIVPFVLKRNDQFDANQDEDHLGELAVHSADTWSETDRNLILKLLGKFKNIKAIYKSEDVRQRLMELLGSRTLEVQKLALDALLAYKDPVAVKYRDNLKNLLDDTLFNDEVTKLFAQNESRVIVNTDERLLMPFILRILFGRVQTPNTSGIKKTRKTAVITVLPNLGEKNITDFLALGSNGINYQYFFEENAVIPDSELTAINFRRMLGFINVLSASLNVLGSNFPEAVKTTIKPLVYAIHMSGRTGQNKELQGSIDSLTASVRQQGMKCLFQLFGCIGEVIDWDEYLPIIHDHVIQPRVANFEHENLQSPSSIMKLICYWSTSKSFYPFLYYADYSAARALMALFSNEHAKESVLHVLLDCFTKIIKQPTTEDSYIDLASLVAATSLQVLPSLLLRLVEPDGISLAIDLLLNITEAGYVQDNDTTKLLVEALTSAVEKDLNGIKPADKVKVFACLSALLSSYVCQWNDLERLYVACSKMYRTLRDRKQRESLNTVFSSMGKRFEHIQPVAKLLCDLNSYSTSRMQEYDFETILSAFKVFTEETYQQFNEQHWLPILYTCLYFINDKEELALRTNSTHALTKFIDYANENPSAEQATAAISLIKDVLLPNLKLGLRSASDEIQAEYITLLAYIVTNSRYFTDFEDMKVLLFNNDEEANFFINIRHIQLHRRQRAIKRLGEASDKLNENSISHYLLPMIERYIFVEDEKYRNLCNETIATIGILSNYSSWNQYKAILRRYISMMKQKPNHLKEIVNVIVAVTRSFKNTLECIRSSNSSIPCIRNFPSKADEPNAYVENEIYPILHKILSTRDDETIIQRIPLAHSLINLVLGLPNERIVSLLPGILTSLCQVLRSRSEELRDVVRKNLGNIAVVLGPEYLTFVIQELKSALARGSQIHILSYSLHHVLVSMSEALGHGDLDDCASMIIDIVMEDTFGAAGQEKDAEGYTSKIKEVKFNKSYDTSELLAANINLPVFGTLLRPVKALLLERIGIKTQRKLDEVLRRYSLGLGHNSQASSPDVLKMCHEIYTLSQVFSPGSAKQRKEYNEKEDFFLIRLDAKRVDVQVECSHYIETLQKLSLDLLRVAISRNRNLLDTTYLEGFIPILKESLLSDNDGVVISTLKVLMLFIKLQFSEDSEAIFKNCARKVLTIIKDSPSTSGELCQVGLKFLSALIRYKDIELKDSALEYVLGRIEPDLMEPNKQGLAFGFLKSLVSKHIVLPKLYDIIDNVAEVMVTNHAKEIRDVARSVYYQFFMEYDQSKGRLEKQLKFLVNNLQYPSQEGRQSVMELLNLLINKSGPALLMKLSSSFFVFLANVSVNDDSPKCRKMASLLLTNLFKNLGQENMGTIEKYIQAWLKQVDNVLFVSLGMKIYKIYLLELGLGCNASLDGVALARIKAVLSDTEVGSDSLWDMVYTALETFAVFAQKSGDEVYSPAYKPTWDSIVACLLYPHEWVRLSASRLINVLLANMERLEVPLSDYEIQTIAYRTFHLLAAPSSSANVGSKEVSVKVLVNIAQYWNKHSTPYISKNNEDEVRYSTAMEFAISRISAILRNEENKSESHASKMSAIQLLAMLIQILDAAQLAQYGEAIILAVYTYVENNSGIDISEQFAELQQMSQEALNMLEEKLSTSDFTRAYTAAKQVVIKRRQERRAKRAQLAVTAPAIAAEKKLKKHARSREKRKHEKDENGFYQRKNKKKRTI</sequence>
<reference evidence="6" key="2">
    <citation type="journal article" date="2013" name="G3 (Bethesda)">
        <title>Genomes of Ashbya fungi isolated from insects reveal four mating-type loci, numerous translocations, lack of transposons, and distinct gene duplications.</title>
        <authorList>
            <person name="Dietrich F.S."/>
            <person name="Voegeli S."/>
            <person name="Kuo S."/>
            <person name="Philippsen P."/>
        </authorList>
    </citation>
    <scope>GENOME REANNOTATION</scope>
    <source>
        <strain evidence="6">ATCC 10895 / CBS 109.51 / FGSC 9923 / NRRL Y-1056</strain>
    </source>
</reference>
<evidence type="ECO:0000259" key="2">
    <source>
        <dbReference type="Pfam" id="PF07539"/>
    </source>
</evidence>
<dbReference type="RefSeq" id="NP_984855.2">
    <property type="nucleotide sequence ID" value="NM_210209.2"/>
</dbReference>
<keyword evidence="6" id="KW-1185">Reference proteome</keyword>
<dbReference type="PANTHER" id="PTHR17695">
    <property type="entry name" value="SMALL SUBUNIT PROCESSOME COMPONENT 20 HOMOLOG"/>
    <property type="match status" value="1"/>
</dbReference>
<dbReference type="Pfam" id="PF20416">
    <property type="entry name" value="UTP20"/>
    <property type="match status" value="1"/>
</dbReference>
<dbReference type="InterPro" id="IPR057525">
    <property type="entry name" value="UTP20_C"/>
</dbReference>
<protein>
    <submittedName>
        <fullName evidence="5">AEL006Wp</fullName>
    </submittedName>
</protein>
<feature type="domain" description="U3 small nucleolar RNA-associated protein 20 C-terminal" evidence="4">
    <location>
        <begin position="2243"/>
        <end position="2476"/>
    </location>
</feature>
<dbReference type="InterPro" id="IPR052575">
    <property type="entry name" value="SSU_processome_comp_20"/>
</dbReference>
<dbReference type="InterPro" id="IPR046523">
    <property type="entry name" value="UTP20_dom"/>
</dbReference>
<evidence type="ECO:0000259" key="4">
    <source>
        <dbReference type="Pfam" id="PF23099"/>
    </source>
</evidence>
<dbReference type="OrthoDB" id="360653at2759"/>
<dbReference type="Pfam" id="PF07539">
    <property type="entry name" value="UTP20_N"/>
    <property type="match status" value="1"/>
</dbReference>
<organism evidence="5 6">
    <name type="scientific">Eremothecium gossypii (strain ATCC 10895 / CBS 109.51 / FGSC 9923 / NRRL Y-1056)</name>
    <name type="common">Yeast</name>
    <name type="synonym">Ashbya gossypii</name>
    <dbReference type="NCBI Taxonomy" id="284811"/>
    <lineage>
        <taxon>Eukaryota</taxon>
        <taxon>Fungi</taxon>
        <taxon>Dikarya</taxon>
        <taxon>Ascomycota</taxon>
        <taxon>Saccharomycotina</taxon>
        <taxon>Saccharomycetes</taxon>
        <taxon>Saccharomycetales</taxon>
        <taxon>Saccharomycetaceae</taxon>
        <taxon>Eremothecium</taxon>
    </lineage>
</organism>
<feature type="domain" description="U3 small nucleolar RNA-associated protein 20 N-terminal" evidence="2">
    <location>
        <begin position="824"/>
        <end position="1409"/>
    </location>
</feature>
<dbReference type="InterPro" id="IPR011989">
    <property type="entry name" value="ARM-like"/>
</dbReference>
<dbReference type="STRING" id="284811.Q757M8"/>
<dbReference type="HOGENOM" id="CLU_000327_0_0_1"/>
<dbReference type="InterPro" id="IPR011430">
    <property type="entry name" value="UTP20_N"/>
</dbReference>
<dbReference type="GO" id="GO:0030686">
    <property type="term" value="C:90S preribosome"/>
    <property type="evidence" value="ECO:0000318"/>
    <property type="project" value="GO_Central"/>
</dbReference>
<dbReference type="KEGG" id="ago:AGOS_AEL006W"/>
<evidence type="ECO:0000256" key="1">
    <source>
        <dbReference type="SAM" id="MobiDB-lite"/>
    </source>
</evidence>
<dbReference type="GO" id="GO:0032040">
    <property type="term" value="C:small-subunit processome"/>
    <property type="evidence" value="ECO:0000318"/>
    <property type="project" value="GO_Central"/>
</dbReference>
<name>Q757M8_EREGS</name>